<name>A0A163T2H1_9CELL</name>
<keyword evidence="5" id="KW-0547">Nucleotide-binding</keyword>
<dbReference type="Pfam" id="PF07730">
    <property type="entry name" value="HisKA_3"/>
    <property type="match status" value="1"/>
</dbReference>
<feature type="region of interest" description="Disordered" evidence="9">
    <location>
        <begin position="391"/>
        <end position="433"/>
    </location>
</feature>
<dbReference type="GO" id="GO:0000155">
    <property type="term" value="F:phosphorelay sensor kinase activity"/>
    <property type="evidence" value="ECO:0007669"/>
    <property type="project" value="InterPro"/>
</dbReference>
<organism evidence="12 13">
    <name type="scientific">Oerskovia enterophila</name>
    <dbReference type="NCBI Taxonomy" id="43678"/>
    <lineage>
        <taxon>Bacteria</taxon>
        <taxon>Bacillati</taxon>
        <taxon>Actinomycetota</taxon>
        <taxon>Actinomycetes</taxon>
        <taxon>Micrococcales</taxon>
        <taxon>Cellulomonadaceae</taxon>
        <taxon>Oerskovia</taxon>
    </lineage>
</organism>
<accession>A0A163T2H1</accession>
<sequence>MQDSQAAQIDGTWERDVRWWDVAFYVIVVLSALALLTADVRGTALVVSLAAVGVILVGYVGWGRRAARTRNQVAAHVYLVVAIACTLVVVGQDALGTLLLFAVFTQIWMLSERLWTQVVLCVVLAAGTALALAFDPTTGRVGVADLASTAPQMGVALAFALSLGLWTAHTMRQAERHARLVDELRATQAELARSHHEAGVLAERERVAQEIHDTLAQGFTSVVMLAQAASADLDRSAPDAARERLALVESTARDNLAEARALVAAAAPAPLQVGTLGQALRRLADRFTDETGTHVDLEVADVLGLSSAEEVVLLRSAQEALANVRRHAAASAVVVSLVPGGTAGAGFPGSGHGPDCAAVVLEVVDDGRGLGPGVVEGFGLRGMRERVAASGGEVTVHGTPGGGTSVRVELPVPGRPPAPAASPATTPAPRSTS</sequence>
<dbReference type="Pfam" id="PF02518">
    <property type="entry name" value="HATPase_c"/>
    <property type="match status" value="1"/>
</dbReference>
<dbReference type="Gene3D" id="1.20.5.1930">
    <property type="match status" value="1"/>
</dbReference>
<feature type="domain" description="Histidine kinase/HSP90-like ATPase" evidence="11">
    <location>
        <begin position="308"/>
        <end position="414"/>
    </location>
</feature>
<dbReference type="PANTHER" id="PTHR24421:SF10">
    <property type="entry name" value="NITRATE_NITRITE SENSOR PROTEIN NARQ"/>
    <property type="match status" value="1"/>
</dbReference>
<reference evidence="12 13" key="1">
    <citation type="submission" date="2016-01" db="EMBL/GenBank/DDBJ databases">
        <title>Genome sequence of Oerskovia enterophila VJag, an agar and cellulose degrading bacterium.</title>
        <authorList>
            <person name="Poehlein A."/>
            <person name="Jag V."/>
            <person name="Bengelsdorf F."/>
            <person name="Duerre P."/>
            <person name="Daniel R."/>
        </authorList>
    </citation>
    <scope>NUCLEOTIDE SEQUENCE [LARGE SCALE GENOMIC DNA]</scope>
    <source>
        <strain evidence="12 13">VJag</strain>
    </source>
</reference>
<dbReference type="GO" id="GO:0046983">
    <property type="term" value="F:protein dimerization activity"/>
    <property type="evidence" value="ECO:0007669"/>
    <property type="project" value="InterPro"/>
</dbReference>
<feature type="compositionally biased region" description="Low complexity" evidence="9">
    <location>
        <begin position="421"/>
        <end position="433"/>
    </location>
</feature>
<evidence type="ECO:0000313" key="13">
    <source>
        <dbReference type="Proteomes" id="UP000076447"/>
    </source>
</evidence>
<evidence type="ECO:0000313" key="12">
    <source>
        <dbReference type="EMBL" id="KZM37023.1"/>
    </source>
</evidence>
<dbReference type="PANTHER" id="PTHR24421">
    <property type="entry name" value="NITRATE/NITRITE SENSOR PROTEIN NARX-RELATED"/>
    <property type="match status" value="1"/>
</dbReference>
<dbReference type="EMBL" id="LRIE01000032">
    <property type="protein sequence ID" value="KZM37023.1"/>
    <property type="molecule type" value="Genomic_DNA"/>
</dbReference>
<evidence type="ECO:0000256" key="6">
    <source>
        <dbReference type="ARBA" id="ARBA00022777"/>
    </source>
</evidence>
<feature type="transmembrane region" description="Helical" evidence="10">
    <location>
        <begin position="114"/>
        <end position="134"/>
    </location>
</feature>
<keyword evidence="3" id="KW-0597">Phosphoprotein</keyword>
<evidence type="ECO:0000256" key="2">
    <source>
        <dbReference type="ARBA" id="ARBA00012438"/>
    </source>
</evidence>
<dbReference type="EC" id="2.7.13.3" evidence="2"/>
<dbReference type="Gene3D" id="3.30.565.10">
    <property type="entry name" value="Histidine kinase-like ATPase, C-terminal domain"/>
    <property type="match status" value="1"/>
</dbReference>
<comment type="catalytic activity">
    <reaction evidence="1">
        <text>ATP + protein L-histidine = ADP + protein N-phospho-L-histidine.</text>
        <dbReference type="EC" id="2.7.13.3"/>
    </reaction>
</comment>
<dbReference type="InterPro" id="IPR011712">
    <property type="entry name" value="Sig_transdc_His_kin_sub3_dim/P"/>
</dbReference>
<keyword evidence="10" id="KW-0812">Transmembrane</keyword>
<dbReference type="CDD" id="cd16917">
    <property type="entry name" value="HATPase_UhpB-NarQ-NarX-like"/>
    <property type="match status" value="1"/>
</dbReference>
<evidence type="ECO:0000259" key="11">
    <source>
        <dbReference type="SMART" id="SM00387"/>
    </source>
</evidence>
<evidence type="ECO:0000256" key="9">
    <source>
        <dbReference type="SAM" id="MobiDB-lite"/>
    </source>
</evidence>
<dbReference type="AlphaFoldDB" id="A0A163T2H1"/>
<proteinExistence type="predicted"/>
<dbReference type="InterPro" id="IPR050482">
    <property type="entry name" value="Sensor_HK_TwoCompSys"/>
</dbReference>
<keyword evidence="4 12" id="KW-0808">Transferase</keyword>
<feature type="transmembrane region" description="Helical" evidence="10">
    <location>
        <begin position="44"/>
        <end position="63"/>
    </location>
</feature>
<keyword evidence="6 12" id="KW-0418">Kinase</keyword>
<keyword evidence="7" id="KW-0067">ATP-binding</keyword>
<evidence type="ECO:0000256" key="3">
    <source>
        <dbReference type="ARBA" id="ARBA00022553"/>
    </source>
</evidence>
<dbReference type="OrthoDB" id="144293at2"/>
<dbReference type="InterPro" id="IPR036890">
    <property type="entry name" value="HATPase_C_sf"/>
</dbReference>
<evidence type="ECO:0000256" key="1">
    <source>
        <dbReference type="ARBA" id="ARBA00000085"/>
    </source>
</evidence>
<dbReference type="GO" id="GO:0005524">
    <property type="term" value="F:ATP binding"/>
    <property type="evidence" value="ECO:0007669"/>
    <property type="project" value="UniProtKB-KW"/>
</dbReference>
<dbReference type="Proteomes" id="UP000076447">
    <property type="component" value="Unassembled WGS sequence"/>
</dbReference>
<feature type="transmembrane region" description="Helical" evidence="10">
    <location>
        <begin position="146"/>
        <end position="166"/>
    </location>
</feature>
<dbReference type="STRING" id="43678.OJAG_02690"/>
<comment type="caution">
    <text evidence="12">The sequence shown here is derived from an EMBL/GenBank/DDBJ whole genome shotgun (WGS) entry which is preliminary data.</text>
</comment>
<keyword evidence="8" id="KW-0902">Two-component regulatory system</keyword>
<keyword evidence="10" id="KW-1133">Transmembrane helix</keyword>
<gene>
    <name evidence="12" type="primary">liaS_2</name>
    <name evidence="12" type="ORF">OJAG_02690</name>
</gene>
<dbReference type="SUPFAM" id="SSF55874">
    <property type="entry name" value="ATPase domain of HSP90 chaperone/DNA topoisomerase II/histidine kinase"/>
    <property type="match status" value="1"/>
</dbReference>
<protein>
    <recommendedName>
        <fullName evidence="2">histidine kinase</fullName>
        <ecNumber evidence="2">2.7.13.3</ecNumber>
    </recommendedName>
</protein>
<evidence type="ECO:0000256" key="8">
    <source>
        <dbReference type="ARBA" id="ARBA00023012"/>
    </source>
</evidence>
<keyword evidence="10" id="KW-0472">Membrane</keyword>
<dbReference type="PIRSF" id="PIRSF037434">
    <property type="entry name" value="STHK_ChrS"/>
    <property type="match status" value="1"/>
</dbReference>
<evidence type="ECO:0000256" key="7">
    <source>
        <dbReference type="ARBA" id="ARBA00022840"/>
    </source>
</evidence>
<dbReference type="InterPro" id="IPR003594">
    <property type="entry name" value="HATPase_dom"/>
</dbReference>
<dbReference type="PATRIC" id="fig|43678.3.peg.284"/>
<dbReference type="SMART" id="SM00387">
    <property type="entry name" value="HATPase_c"/>
    <property type="match status" value="1"/>
</dbReference>
<dbReference type="GO" id="GO:0016020">
    <property type="term" value="C:membrane"/>
    <property type="evidence" value="ECO:0007669"/>
    <property type="project" value="InterPro"/>
</dbReference>
<evidence type="ECO:0000256" key="10">
    <source>
        <dbReference type="SAM" id="Phobius"/>
    </source>
</evidence>
<evidence type="ECO:0000256" key="4">
    <source>
        <dbReference type="ARBA" id="ARBA00022679"/>
    </source>
</evidence>
<feature type="transmembrane region" description="Helical" evidence="10">
    <location>
        <begin position="20"/>
        <end position="38"/>
    </location>
</feature>
<evidence type="ECO:0000256" key="5">
    <source>
        <dbReference type="ARBA" id="ARBA00022741"/>
    </source>
</evidence>
<feature type="transmembrane region" description="Helical" evidence="10">
    <location>
        <begin position="75"/>
        <end position="108"/>
    </location>
</feature>
<dbReference type="InterPro" id="IPR017205">
    <property type="entry name" value="Sig_transdc_His_kinase_ChrS"/>
</dbReference>